<dbReference type="OrthoDB" id="639767at2759"/>
<dbReference type="PROSITE" id="PS00392">
    <property type="entry name" value="DDC_GAD_HDC_YDC"/>
    <property type="match status" value="1"/>
</dbReference>
<dbReference type="InterPro" id="IPR015422">
    <property type="entry name" value="PyrdxlP-dep_Trfase_small"/>
</dbReference>
<dbReference type="RefSeq" id="XP_024082770.1">
    <property type="nucleotide sequence ID" value="XM_024227002.1"/>
</dbReference>
<dbReference type="CDD" id="cd06450">
    <property type="entry name" value="DOPA_deC_like"/>
    <property type="match status" value="1"/>
</dbReference>
<dbReference type="InterPro" id="IPR015421">
    <property type="entry name" value="PyrdxlP-dep_Trfase_major"/>
</dbReference>
<dbReference type="GO" id="GO:0004058">
    <property type="term" value="F:aromatic-L-amino-acid decarboxylase activity"/>
    <property type="evidence" value="ECO:0007669"/>
    <property type="project" value="TreeGrafter"/>
</dbReference>
<dbReference type="InterPro" id="IPR015424">
    <property type="entry name" value="PyrdxlP-dep_Trfase"/>
</dbReference>
<dbReference type="SMR" id="A0A8I6SK09"/>
<dbReference type="RefSeq" id="XP_014247619.1">
    <property type="nucleotide sequence ID" value="XM_014392133.2"/>
</dbReference>
<keyword evidence="8" id="KW-1185">Reference proteome</keyword>
<dbReference type="AlphaFoldDB" id="A0A8I6SK09"/>
<evidence type="ECO:0000256" key="1">
    <source>
        <dbReference type="ARBA" id="ARBA00001933"/>
    </source>
</evidence>
<dbReference type="InterPro" id="IPR002129">
    <property type="entry name" value="PyrdxlP-dep_de-COase"/>
</dbReference>
<dbReference type="KEGG" id="clec:106665616"/>
<dbReference type="Pfam" id="PF00282">
    <property type="entry name" value="Pyridoxal_deC"/>
    <property type="match status" value="1"/>
</dbReference>
<proteinExistence type="inferred from homology"/>
<dbReference type="GO" id="GO:0005737">
    <property type="term" value="C:cytoplasm"/>
    <property type="evidence" value="ECO:0007669"/>
    <property type="project" value="TreeGrafter"/>
</dbReference>
<dbReference type="GO" id="GO:0030170">
    <property type="term" value="F:pyridoxal phosphate binding"/>
    <property type="evidence" value="ECO:0007669"/>
    <property type="project" value="InterPro"/>
</dbReference>
<dbReference type="Proteomes" id="UP000494040">
    <property type="component" value="Unassembled WGS sequence"/>
</dbReference>
<sequence>MDSKEFREFGKATVDFIADYIENIRERSALPNVEKGYLHKLLPGEVPKDGQNWKDVLADVENTILPGLTHWQSPKFNAYFPTASSYPSIVGEMLSAAFGCMGFSWIASPACTELEVLTLNWLGQLIGLPSEFLSSSGGPGGGVIQGSASEATLVAILVSKEKVLKEIKAQNPDIDEDVLQGKLVAYSSDESNSSVEKAGKLASVKLRLLKTDREGRLRGSVLLEAIKKDKSAGLIPFCVITTLGTTGTCAIDPLNEIGPICHKENIWLHIDAAYAGAAAICPEYRYIMDGVRYGDSFDINAHKWLLVNFDCSVMWLKNTKYLIEAFNVDRLYLKHESHQENKNAPDFRHWQIPLGRRFRSLKLWMTLRIYGVNGLQKHIRNHCQLAKYFETLVKNDHRFELVIPATFGLVGFRIKGDNGLSQKLLEKLTSSKQLYLVATNVNDKFVLRYVICSRLMDQNDVNFAWEQITGKTSELIHERYTMNSKQMSVCPKKEFACENNNVRIVN</sequence>
<dbReference type="InterPro" id="IPR021115">
    <property type="entry name" value="Pyridoxal-P_BS"/>
</dbReference>
<dbReference type="PRINTS" id="PR00800">
    <property type="entry name" value="YHDCRBOXLASE"/>
</dbReference>
<evidence type="ECO:0000256" key="6">
    <source>
        <dbReference type="RuleBase" id="RU000382"/>
    </source>
</evidence>
<name>A0A8I6SK09_CIMLE</name>
<feature type="modified residue" description="N6-(pyridoxal phosphate)lysine" evidence="5">
    <location>
        <position position="303"/>
    </location>
</feature>
<dbReference type="Gene3D" id="3.40.640.10">
    <property type="entry name" value="Type I PLP-dependent aspartate aminotransferase-like (Major domain)"/>
    <property type="match status" value="1"/>
</dbReference>
<dbReference type="GeneID" id="106665616"/>
<dbReference type="InterPro" id="IPR010977">
    <property type="entry name" value="Aromatic_deC"/>
</dbReference>
<dbReference type="PANTHER" id="PTHR11999">
    <property type="entry name" value="GROUP II PYRIDOXAL-5-PHOSPHATE DECARBOXYLASE"/>
    <property type="match status" value="1"/>
</dbReference>
<dbReference type="FunFam" id="3.40.640.10:FF:000025">
    <property type="entry name" value="Histidine decarboxylase"/>
    <property type="match status" value="1"/>
</dbReference>
<evidence type="ECO:0000256" key="2">
    <source>
        <dbReference type="ARBA" id="ARBA00009533"/>
    </source>
</evidence>
<dbReference type="Gene3D" id="3.90.1150.10">
    <property type="entry name" value="Aspartate Aminotransferase, domain 1"/>
    <property type="match status" value="1"/>
</dbReference>
<accession>A0A8I6SK09</accession>
<evidence type="ECO:0000256" key="3">
    <source>
        <dbReference type="ARBA" id="ARBA00022898"/>
    </source>
</evidence>
<dbReference type="PANTHER" id="PTHR11999:SF60">
    <property type="entry name" value="3,4-DIHYDROXYPHENYLACETALDEHYDE SYNTHASE"/>
    <property type="match status" value="1"/>
</dbReference>
<dbReference type="Gene3D" id="1.20.1340.10">
    <property type="entry name" value="dopa decarboxylase, N-terminal domain"/>
    <property type="match status" value="1"/>
</dbReference>
<dbReference type="GO" id="GO:0006520">
    <property type="term" value="P:amino acid metabolic process"/>
    <property type="evidence" value="ECO:0007669"/>
    <property type="project" value="InterPro"/>
</dbReference>
<protein>
    <recommendedName>
        <fullName evidence="9">Aromatic-L-amino-acid decarboxylase</fullName>
    </recommendedName>
</protein>
<evidence type="ECO:0008006" key="9">
    <source>
        <dbReference type="Google" id="ProtNLM"/>
    </source>
</evidence>
<keyword evidence="3 5" id="KW-0663">Pyridoxal phosphate</keyword>
<dbReference type="GO" id="GO:0006584">
    <property type="term" value="P:catecholamine metabolic process"/>
    <property type="evidence" value="ECO:0007669"/>
    <property type="project" value="TreeGrafter"/>
</dbReference>
<evidence type="ECO:0000313" key="7">
    <source>
        <dbReference type="EnsemblMetazoa" id="XP_024082770.1"/>
    </source>
</evidence>
<organism evidence="7 8">
    <name type="scientific">Cimex lectularius</name>
    <name type="common">Bed bug</name>
    <name type="synonym">Acanthia lectularia</name>
    <dbReference type="NCBI Taxonomy" id="79782"/>
    <lineage>
        <taxon>Eukaryota</taxon>
        <taxon>Metazoa</taxon>
        <taxon>Ecdysozoa</taxon>
        <taxon>Arthropoda</taxon>
        <taxon>Hexapoda</taxon>
        <taxon>Insecta</taxon>
        <taxon>Pterygota</taxon>
        <taxon>Neoptera</taxon>
        <taxon>Paraneoptera</taxon>
        <taxon>Hemiptera</taxon>
        <taxon>Heteroptera</taxon>
        <taxon>Panheteroptera</taxon>
        <taxon>Cimicomorpha</taxon>
        <taxon>Cimicidae</taxon>
        <taxon>Cimex</taxon>
    </lineage>
</organism>
<comment type="cofactor">
    <cofactor evidence="1 5 6">
        <name>pyridoxal 5'-phosphate</name>
        <dbReference type="ChEBI" id="CHEBI:597326"/>
    </cofactor>
</comment>
<reference evidence="7" key="1">
    <citation type="submission" date="2022-01" db="UniProtKB">
        <authorList>
            <consortium name="EnsemblMetazoa"/>
        </authorList>
    </citation>
    <scope>IDENTIFICATION</scope>
</reference>
<evidence type="ECO:0000256" key="5">
    <source>
        <dbReference type="PIRSR" id="PIRSR602129-50"/>
    </source>
</evidence>
<evidence type="ECO:0000313" key="8">
    <source>
        <dbReference type="Proteomes" id="UP000494040"/>
    </source>
</evidence>
<dbReference type="GO" id="GO:0019752">
    <property type="term" value="P:carboxylic acid metabolic process"/>
    <property type="evidence" value="ECO:0007669"/>
    <property type="project" value="InterPro"/>
</dbReference>
<dbReference type="SUPFAM" id="SSF53383">
    <property type="entry name" value="PLP-dependent transferases"/>
    <property type="match status" value="1"/>
</dbReference>
<dbReference type="EnsemblMetazoa" id="XM_024227002.1">
    <property type="protein sequence ID" value="XP_024082770.1"/>
    <property type="gene ID" value="LOC106665616"/>
</dbReference>
<dbReference type="EnsemblMetazoa" id="XM_014392133.2">
    <property type="protein sequence ID" value="XP_014247619.1"/>
    <property type="gene ID" value="LOC106665616"/>
</dbReference>
<comment type="similarity">
    <text evidence="2 6">Belongs to the group II decarboxylase family.</text>
</comment>
<keyword evidence="4 6" id="KW-0456">Lyase</keyword>
<dbReference type="FunFam" id="1.20.1340.10:FF:000001">
    <property type="entry name" value="Histidine decarboxylase"/>
    <property type="match status" value="1"/>
</dbReference>
<dbReference type="OMA" id="VWITLRT"/>
<evidence type="ECO:0000256" key="4">
    <source>
        <dbReference type="ARBA" id="ARBA00023239"/>
    </source>
</evidence>